<evidence type="ECO:0008006" key="4">
    <source>
        <dbReference type="Google" id="ProtNLM"/>
    </source>
</evidence>
<evidence type="ECO:0000313" key="2">
    <source>
        <dbReference type="EMBL" id="HJG41137.1"/>
    </source>
</evidence>
<gene>
    <name evidence="2" type="ORF">K8U73_01910</name>
</gene>
<feature type="transmembrane region" description="Helical" evidence="1">
    <location>
        <begin position="27"/>
        <end position="48"/>
    </location>
</feature>
<dbReference type="EMBL" id="DYUX01000008">
    <property type="protein sequence ID" value="HJG41137.1"/>
    <property type="molecule type" value="Genomic_DNA"/>
</dbReference>
<sequence>MDENEKQAASKPSAEGTVNHKRPSAKIIAIVCVVIVAVIAASACWFVNYQIPHNEAVEVFNAAAKGLDSRNAKLDDAISDLQDLMGSDDKPLDTSMSDAASAAIGDAQAAKKDVPEMPSDTDAINAEAKKIKGMGDYSEQLTALDTANQNLQNSIDQMKQVTNPSEQFVIERLQGLPNITGVEAATEQNDPNGNLHKDGGYTSAVFFSSDLVDQSQTYASEGYTGIPAIGTDGGGSVEVYATIEDAQKRDTYLGALDGSILSSGSHTVVGTCVVRVSDLLTASQQKAIEQSIIDSLTRL</sequence>
<dbReference type="RefSeq" id="WP_278710823.1">
    <property type="nucleotide sequence ID" value="NZ_DYUX01000008.1"/>
</dbReference>
<reference evidence="2" key="1">
    <citation type="journal article" date="2021" name="PeerJ">
        <title>Extensive microbial diversity within the chicken gut microbiome revealed by metagenomics and culture.</title>
        <authorList>
            <person name="Gilroy R."/>
            <person name="Ravi A."/>
            <person name="Getino M."/>
            <person name="Pursley I."/>
            <person name="Horton D.L."/>
            <person name="Alikhan N.F."/>
            <person name="Baker D."/>
            <person name="Gharbi K."/>
            <person name="Hall N."/>
            <person name="Watson M."/>
            <person name="Adriaenssens E.M."/>
            <person name="Foster-Nyarko E."/>
            <person name="Jarju S."/>
            <person name="Secka A."/>
            <person name="Antonio M."/>
            <person name="Oren A."/>
            <person name="Chaudhuri R.R."/>
            <person name="La Ragione R."/>
            <person name="Hildebrand F."/>
            <person name="Pallen M.J."/>
        </authorList>
    </citation>
    <scope>NUCLEOTIDE SEQUENCE</scope>
    <source>
        <strain evidence="2">ChiBcolR7-4860</strain>
    </source>
</reference>
<dbReference type="AlphaFoldDB" id="A0A921IVU9"/>
<comment type="caution">
    <text evidence="2">The sequence shown here is derived from an EMBL/GenBank/DDBJ whole genome shotgun (WGS) entry which is preliminary data.</text>
</comment>
<proteinExistence type="predicted"/>
<accession>A0A921IVU9</accession>
<protein>
    <recommendedName>
        <fullName evidence="4">EbhA</fullName>
    </recommendedName>
</protein>
<evidence type="ECO:0000256" key="1">
    <source>
        <dbReference type="SAM" id="Phobius"/>
    </source>
</evidence>
<keyword evidence="1" id="KW-0812">Transmembrane</keyword>
<dbReference type="Proteomes" id="UP000786560">
    <property type="component" value="Unassembled WGS sequence"/>
</dbReference>
<name>A0A921IVU9_9BIFI</name>
<keyword evidence="1" id="KW-1133">Transmembrane helix</keyword>
<reference evidence="2" key="2">
    <citation type="submission" date="2021-09" db="EMBL/GenBank/DDBJ databases">
        <authorList>
            <person name="Gilroy R."/>
        </authorList>
    </citation>
    <scope>NUCLEOTIDE SEQUENCE</scope>
    <source>
        <strain evidence="2">ChiBcolR7-4860</strain>
    </source>
</reference>
<organism evidence="2 3">
    <name type="scientific">Bifidobacterium pullorum subsp. gallinarum</name>
    <dbReference type="NCBI Taxonomy" id="78344"/>
    <lineage>
        <taxon>Bacteria</taxon>
        <taxon>Bacillati</taxon>
        <taxon>Actinomycetota</taxon>
        <taxon>Actinomycetes</taxon>
        <taxon>Bifidobacteriales</taxon>
        <taxon>Bifidobacteriaceae</taxon>
        <taxon>Bifidobacterium</taxon>
    </lineage>
</organism>
<keyword evidence="1" id="KW-0472">Membrane</keyword>
<evidence type="ECO:0000313" key="3">
    <source>
        <dbReference type="Proteomes" id="UP000786560"/>
    </source>
</evidence>